<dbReference type="AlphaFoldDB" id="A0A2A3TZ41"/>
<dbReference type="GO" id="GO:0004459">
    <property type="term" value="F:L-lactate dehydrogenase (NAD+) activity"/>
    <property type="evidence" value="ECO:0007669"/>
    <property type="project" value="TreeGrafter"/>
</dbReference>
<dbReference type="GO" id="GO:0006089">
    <property type="term" value="P:lactate metabolic process"/>
    <property type="evidence" value="ECO:0007669"/>
    <property type="project" value="TreeGrafter"/>
</dbReference>
<accession>A0A2A3TZ41</accession>
<organism evidence="1 2">
    <name type="scientific">Levilactobacillus brevis</name>
    <name type="common">Lactobacillus brevis</name>
    <dbReference type="NCBI Taxonomy" id="1580"/>
    <lineage>
        <taxon>Bacteria</taxon>
        <taxon>Bacillati</taxon>
        <taxon>Bacillota</taxon>
        <taxon>Bacilli</taxon>
        <taxon>Lactobacillales</taxon>
        <taxon>Lactobacillaceae</taxon>
        <taxon>Levilactobacillus</taxon>
    </lineage>
</organism>
<reference evidence="1 2" key="1">
    <citation type="submission" date="2017-09" db="EMBL/GenBank/DDBJ databases">
        <title>Genome sequence of Lactobacillus brevis D7.</title>
        <authorList>
            <person name="Kwon M.-S."/>
            <person name="Lim S.K."/>
            <person name="Choi H.-J."/>
        </authorList>
    </citation>
    <scope>NUCLEOTIDE SEQUENCE [LARGE SCALE GENOMIC DNA]</scope>
    <source>
        <strain evidence="1 2">D7</strain>
    </source>
</reference>
<name>A0A2A3TZ41_LEVBR</name>
<dbReference type="SUPFAM" id="SSF56327">
    <property type="entry name" value="LDH C-terminal domain-like"/>
    <property type="match status" value="1"/>
</dbReference>
<dbReference type="InterPro" id="IPR015955">
    <property type="entry name" value="Lactate_DH/Glyco_Ohase_4_C"/>
</dbReference>
<evidence type="ECO:0000313" key="2">
    <source>
        <dbReference type="Proteomes" id="UP000217918"/>
    </source>
</evidence>
<protein>
    <submittedName>
        <fullName evidence="1">Lactate dehydrogenase</fullName>
    </submittedName>
</protein>
<dbReference type="PANTHER" id="PTHR43128">
    <property type="entry name" value="L-2-HYDROXYCARBOXYLATE DEHYDROGENASE (NAD(P)(+))"/>
    <property type="match status" value="1"/>
</dbReference>
<dbReference type="Gene3D" id="3.90.110.10">
    <property type="entry name" value="Lactate dehydrogenase/glycoside hydrolase, family 4, C-terminal"/>
    <property type="match status" value="1"/>
</dbReference>
<dbReference type="EMBL" id="NVYO01000001">
    <property type="protein sequence ID" value="PBQ23969.1"/>
    <property type="molecule type" value="Genomic_DNA"/>
</dbReference>
<evidence type="ECO:0000313" key="1">
    <source>
        <dbReference type="EMBL" id="PBQ23969.1"/>
    </source>
</evidence>
<sequence length="302" mass="32997">MKPTLIIQGTITQASQLLQQLLIADLPLDCVVMPDRTEDTPRYQSLVVASALCSHFDLRVGTTADYGQATWLVILDRTTDDSAVATEIAELRVFMNRIVQNGFKGQLIFGGARDEQLSYFAWKFSGLQANQIWGLGTYPLARLLTARLADRLGVGSAAVQATVIGTADLPIVVWSRTYIGPVPILMYLANADTKISADDLDKMANWLQREAKGDQISLRLMALIELLEAALNDQPLIAPATTIHTETPDFAAATPVLVTASGVKHLTNLILSEDEQQDYSEQVTTLRANIDAIENQQTEGRG</sequence>
<dbReference type="Proteomes" id="UP000217918">
    <property type="component" value="Unassembled WGS sequence"/>
</dbReference>
<gene>
    <name evidence="1" type="ORF">CNR29_08020</name>
</gene>
<dbReference type="RefSeq" id="WP_096110128.1">
    <property type="nucleotide sequence ID" value="NZ_NVYO01000001.1"/>
</dbReference>
<proteinExistence type="predicted"/>
<dbReference type="PANTHER" id="PTHR43128:SF16">
    <property type="entry name" value="L-LACTATE DEHYDROGENASE"/>
    <property type="match status" value="1"/>
</dbReference>
<comment type="caution">
    <text evidence="1">The sequence shown here is derived from an EMBL/GenBank/DDBJ whole genome shotgun (WGS) entry which is preliminary data.</text>
</comment>